<dbReference type="SUPFAM" id="SSF47741">
    <property type="entry name" value="CO dehydrogenase ISP C-domain like"/>
    <property type="match status" value="1"/>
</dbReference>
<keyword evidence="1" id="KW-0001">2Fe-2S</keyword>
<dbReference type="InterPro" id="IPR012675">
    <property type="entry name" value="Beta-grasp_dom_sf"/>
</dbReference>
<dbReference type="Gene3D" id="3.10.20.30">
    <property type="match status" value="1"/>
</dbReference>
<dbReference type="InterPro" id="IPR051452">
    <property type="entry name" value="Diverse_Oxidoreductases"/>
</dbReference>
<proteinExistence type="predicted"/>
<feature type="domain" description="2Fe-2S ferredoxin-type" evidence="5">
    <location>
        <begin position="1"/>
        <end position="76"/>
    </location>
</feature>
<keyword evidence="3" id="KW-0408">Iron</keyword>
<dbReference type="Pfam" id="PF01799">
    <property type="entry name" value="Fer2_2"/>
    <property type="match status" value="1"/>
</dbReference>
<organism evidence="6 7">
    <name type="scientific">Candidatus Onthocola gallistercoris</name>
    <dbReference type="NCBI Taxonomy" id="2840876"/>
    <lineage>
        <taxon>Bacteria</taxon>
        <taxon>Bacillati</taxon>
        <taxon>Bacillota</taxon>
        <taxon>Bacilli</taxon>
        <taxon>Candidatus Onthocola</taxon>
    </lineage>
</organism>
<reference evidence="6" key="1">
    <citation type="submission" date="2020-10" db="EMBL/GenBank/DDBJ databases">
        <authorList>
            <person name="Gilroy R."/>
        </authorList>
    </citation>
    <scope>NUCLEOTIDE SEQUENCE</scope>
    <source>
        <strain evidence="6">CHK187-14744</strain>
    </source>
</reference>
<reference evidence="6" key="2">
    <citation type="journal article" date="2021" name="PeerJ">
        <title>Extensive microbial diversity within the chicken gut microbiome revealed by metagenomics and culture.</title>
        <authorList>
            <person name="Gilroy R."/>
            <person name="Ravi A."/>
            <person name="Getino M."/>
            <person name="Pursley I."/>
            <person name="Horton D.L."/>
            <person name="Alikhan N.F."/>
            <person name="Baker D."/>
            <person name="Gharbi K."/>
            <person name="Hall N."/>
            <person name="Watson M."/>
            <person name="Adriaenssens E.M."/>
            <person name="Foster-Nyarko E."/>
            <person name="Jarju S."/>
            <person name="Secka A."/>
            <person name="Antonio M."/>
            <person name="Oren A."/>
            <person name="Chaudhuri R.R."/>
            <person name="La Ragione R."/>
            <person name="Hildebrand F."/>
            <person name="Pallen M.J."/>
        </authorList>
    </citation>
    <scope>NUCLEOTIDE SEQUENCE</scope>
    <source>
        <strain evidence="6">CHK187-14744</strain>
    </source>
</reference>
<evidence type="ECO:0000256" key="4">
    <source>
        <dbReference type="ARBA" id="ARBA00023014"/>
    </source>
</evidence>
<dbReference type="InterPro" id="IPR036010">
    <property type="entry name" value="2Fe-2S_ferredoxin-like_sf"/>
</dbReference>
<dbReference type="GO" id="GO:0016491">
    <property type="term" value="F:oxidoreductase activity"/>
    <property type="evidence" value="ECO:0007669"/>
    <property type="project" value="InterPro"/>
</dbReference>
<accession>A0A9D1KVU8</accession>
<dbReference type="GO" id="GO:0046872">
    <property type="term" value="F:metal ion binding"/>
    <property type="evidence" value="ECO:0007669"/>
    <property type="project" value="UniProtKB-KW"/>
</dbReference>
<dbReference type="PANTHER" id="PTHR44379">
    <property type="entry name" value="OXIDOREDUCTASE WITH IRON-SULFUR SUBUNIT"/>
    <property type="match status" value="1"/>
</dbReference>
<name>A0A9D1KVU8_9FIRM</name>
<evidence type="ECO:0000256" key="3">
    <source>
        <dbReference type="ARBA" id="ARBA00023004"/>
    </source>
</evidence>
<protein>
    <submittedName>
        <fullName evidence="6">2Fe-2S iron-sulfur cluster binding domain-containing protein</fullName>
    </submittedName>
</protein>
<sequence length="166" mass="18251">MKIKVWINDKAIATHIDGDTMLIDVLREKGYKSVKCGCDTTNCGLCTVWLEGRPVLSCAVPAARADGKHVTTLEGVAKEAEEFGRFMAAQGAEQCGYCSPGLIMNVLAMAREMKKPTEKEIKEYLAGNLCRCTGYEGQYRAIRNYLAVTQGDYQLFGKGEVIEGVR</sequence>
<dbReference type="Pfam" id="PF00111">
    <property type="entry name" value="Fer2"/>
    <property type="match status" value="1"/>
</dbReference>
<dbReference type="InterPro" id="IPR001041">
    <property type="entry name" value="2Fe-2S_ferredoxin-type"/>
</dbReference>
<dbReference type="PANTHER" id="PTHR44379:SF8">
    <property type="entry name" value="XANTHINE DEHYDROGENASE IRON-SULFUR-BINDING SUBUNIT XDHC-RELATED"/>
    <property type="match status" value="1"/>
</dbReference>
<dbReference type="PROSITE" id="PS51085">
    <property type="entry name" value="2FE2S_FER_2"/>
    <property type="match status" value="1"/>
</dbReference>
<evidence type="ECO:0000313" key="7">
    <source>
        <dbReference type="Proteomes" id="UP000824164"/>
    </source>
</evidence>
<dbReference type="EMBL" id="DVLT01000035">
    <property type="protein sequence ID" value="HIU02556.1"/>
    <property type="molecule type" value="Genomic_DNA"/>
</dbReference>
<dbReference type="SUPFAM" id="SSF54292">
    <property type="entry name" value="2Fe-2S ferredoxin-like"/>
    <property type="match status" value="1"/>
</dbReference>
<keyword evidence="4" id="KW-0411">Iron-sulfur</keyword>
<dbReference type="InterPro" id="IPR036884">
    <property type="entry name" value="2Fe-2S-bd_dom_sf"/>
</dbReference>
<keyword evidence="2" id="KW-0479">Metal-binding</keyword>
<dbReference type="AlphaFoldDB" id="A0A9D1KVU8"/>
<gene>
    <name evidence="6" type="ORF">IAB63_04825</name>
</gene>
<dbReference type="GO" id="GO:0051537">
    <property type="term" value="F:2 iron, 2 sulfur cluster binding"/>
    <property type="evidence" value="ECO:0007669"/>
    <property type="project" value="UniProtKB-KW"/>
</dbReference>
<evidence type="ECO:0000256" key="1">
    <source>
        <dbReference type="ARBA" id="ARBA00022714"/>
    </source>
</evidence>
<comment type="caution">
    <text evidence="6">The sequence shown here is derived from an EMBL/GenBank/DDBJ whole genome shotgun (WGS) entry which is preliminary data.</text>
</comment>
<dbReference type="InterPro" id="IPR002888">
    <property type="entry name" value="2Fe-2S-bd"/>
</dbReference>
<evidence type="ECO:0000256" key="2">
    <source>
        <dbReference type="ARBA" id="ARBA00022723"/>
    </source>
</evidence>
<dbReference type="Gene3D" id="1.10.150.120">
    <property type="entry name" value="[2Fe-2S]-binding domain"/>
    <property type="match status" value="1"/>
</dbReference>
<evidence type="ECO:0000313" key="6">
    <source>
        <dbReference type="EMBL" id="HIU02556.1"/>
    </source>
</evidence>
<dbReference type="Proteomes" id="UP000824164">
    <property type="component" value="Unassembled WGS sequence"/>
</dbReference>
<evidence type="ECO:0000259" key="5">
    <source>
        <dbReference type="PROSITE" id="PS51085"/>
    </source>
</evidence>